<proteinExistence type="predicted"/>
<dbReference type="AlphaFoldDB" id="A0A5J5FW33"/>
<organism evidence="1 2">
    <name type="scientific">Affinibrenneria salicis</name>
    <dbReference type="NCBI Taxonomy" id="2590031"/>
    <lineage>
        <taxon>Bacteria</taxon>
        <taxon>Pseudomonadati</taxon>
        <taxon>Pseudomonadota</taxon>
        <taxon>Gammaproteobacteria</taxon>
        <taxon>Enterobacterales</taxon>
        <taxon>Pectobacteriaceae</taxon>
        <taxon>Affinibrenneria</taxon>
    </lineage>
</organism>
<evidence type="ECO:0000313" key="2">
    <source>
        <dbReference type="Proteomes" id="UP000335415"/>
    </source>
</evidence>
<evidence type="ECO:0000313" key="1">
    <source>
        <dbReference type="EMBL" id="KAA8998097.1"/>
    </source>
</evidence>
<gene>
    <name evidence="1" type="ORF">FJU30_16905</name>
</gene>
<keyword evidence="2" id="KW-1185">Reference proteome</keyword>
<comment type="caution">
    <text evidence="1">The sequence shown here is derived from an EMBL/GenBank/DDBJ whole genome shotgun (WGS) entry which is preliminary data.</text>
</comment>
<sequence length="124" mass="13786">MKGVAMVPYIHQTQGRIRVRSDFIRHSPASVEQVINQLTAMDGIRDIQYKRYAGSVAILFDHRMINAETLLATAQSAGWLQQKDDPAMVDSAVRRGTQTLLKGLAVMTLKRTLGHTLTRILLAA</sequence>
<protein>
    <submittedName>
        <fullName evidence="1">Uncharacterized protein</fullName>
    </submittedName>
</protein>
<dbReference type="Pfam" id="PF19991">
    <property type="entry name" value="HMA_2"/>
    <property type="match status" value="1"/>
</dbReference>
<dbReference type="Proteomes" id="UP000335415">
    <property type="component" value="Unassembled WGS sequence"/>
</dbReference>
<name>A0A5J5FW33_9GAMM</name>
<dbReference type="OrthoDB" id="6630204at2"/>
<accession>A0A5J5FW33</accession>
<dbReference type="EMBL" id="VYKJ01000009">
    <property type="protein sequence ID" value="KAA8998097.1"/>
    <property type="molecule type" value="Genomic_DNA"/>
</dbReference>
<reference evidence="1 2" key="1">
    <citation type="submission" date="2019-09" db="EMBL/GenBank/DDBJ databases">
        <authorList>
            <person name="Li Y."/>
        </authorList>
    </citation>
    <scope>NUCLEOTIDE SEQUENCE [LARGE SCALE GENOMIC DNA]</scope>
    <source>
        <strain evidence="1 2">L3-3HA</strain>
    </source>
</reference>